<dbReference type="EMBL" id="QGMG01000098">
    <property type="protein sequence ID" value="TVY57357.1"/>
    <property type="molecule type" value="Genomic_DNA"/>
</dbReference>
<evidence type="ECO:0000256" key="5">
    <source>
        <dbReference type="ARBA" id="ARBA00022989"/>
    </source>
</evidence>
<feature type="transmembrane region" description="Helical" evidence="7">
    <location>
        <begin position="225"/>
        <end position="249"/>
    </location>
</feature>
<dbReference type="InterPro" id="IPR036259">
    <property type="entry name" value="MFS_trans_sf"/>
</dbReference>
<keyword evidence="6 7" id="KW-0472">Membrane</keyword>
<proteinExistence type="inferred from homology"/>
<evidence type="ECO:0000256" key="4">
    <source>
        <dbReference type="ARBA" id="ARBA00022692"/>
    </source>
</evidence>
<dbReference type="GO" id="GO:0016020">
    <property type="term" value="C:membrane"/>
    <property type="evidence" value="ECO:0007669"/>
    <property type="project" value="TreeGrafter"/>
</dbReference>
<dbReference type="Proteomes" id="UP000481288">
    <property type="component" value="Unassembled WGS sequence"/>
</dbReference>
<evidence type="ECO:0000259" key="8">
    <source>
        <dbReference type="PROSITE" id="PS50850"/>
    </source>
</evidence>
<dbReference type="Pfam" id="PF07690">
    <property type="entry name" value="MFS_1"/>
    <property type="match status" value="1"/>
</dbReference>
<feature type="transmembrane region" description="Helical" evidence="7">
    <location>
        <begin position="278"/>
        <end position="295"/>
    </location>
</feature>
<accession>A0A7D8UVZ4</accession>
<sequence>MATHTATLTERSIDAGAVNSIELQDVSKDNPLHSTHDKDATLDNFENARDEVTPPSTAVEARQKWNSPRINMWRVFATFWSFFVMGMNDGSYGALIGRLEDYYHLNYTVVSLVFLSPFAGYTFAAVVNNLVHVRFGQRGIAIVGPACHLVSYIILAVHPPYPVLVVIYIFVGFGQGLVDAAWCAWLGNMANANEVAGFLHCCYALGATVAPLIATGMFSGGGLPWYSFFYVMIGSSAIELFSSATAFWAQTGEVYRTENPSVTSDKSGRTREALKNKVTWIFAFFIFGYVGAEGWCIKYSFFHLTLTFAVSLGGWIIQFMTNVRSASSFQSGATSTGFWGGMAVGRVILGFVTSRLGEFKAVVAYIAISVILELIFWLVPSLIVAAISVALLGFFLGPLFPTAMVFVTKLMPKHLHVGSVGFAAAFGGSGGAIFPFIIGAIAQAKGVKTLQPVILALLGGIAALWLLLRTAGKTKKDDTEKVQIRT</sequence>
<dbReference type="InterPro" id="IPR020846">
    <property type="entry name" value="MFS_dom"/>
</dbReference>
<dbReference type="PANTHER" id="PTHR23514:SF3">
    <property type="entry name" value="BYPASS OF STOP CODON PROTEIN 6"/>
    <property type="match status" value="1"/>
</dbReference>
<name>A0A7D8UVZ4_9HELO</name>
<comment type="subcellular location">
    <subcellularLocation>
        <location evidence="1">Endomembrane system</location>
        <topology evidence="1">Multi-pass membrane protein</topology>
    </subcellularLocation>
</comment>
<dbReference type="AlphaFoldDB" id="A0A7D8UVZ4"/>
<dbReference type="PROSITE" id="PS50850">
    <property type="entry name" value="MFS"/>
    <property type="match status" value="1"/>
</dbReference>
<feature type="transmembrane region" description="Helical" evidence="7">
    <location>
        <begin position="197"/>
        <end position="219"/>
    </location>
</feature>
<comment type="caution">
    <text evidence="9">The sequence shown here is derived from an EMBL/GenBank/DDBJ whole genome shotgun (WGS) entry which is preliminary data.</text>
</comment>
<keyword evidence="3" id="KW-0813">Transport</keyword>
<evidence type="ECO:0000256" key="2">
    <source>
        <dbReference type="ARBA" id="ARBA00008335"/>
    </source>
</evidence>
<dbReference type="FunFam" id="1.20.1250.20:FF:000286">
    <property type="entry name" value="MFS efflux transporter"/>
    <property type="match status" value="1"/>
</dbReference>
<gene>
    <name evidence="9" type="primary">BSC6_0</name>
    <name evidence="9" type="ORF">LCER1_G002558</name>
</gene>
<organism evidence="9 10">
    <name type="scientific">Lachnellula cervina</name>
    <dbReference type="NCBI Taxonomy" id="1316786"/>
    <lineage>
        <taxon>Eukaryota</taxon>
        <taxon>Fungi</taxon>
        <taxon>Dikarya</taxon>
        <taxon>Ascomycota</taxon>
        <taxon>Pezizomycotina</taxon>
        <taxon>Leotiomycetes</taxon>
        <taxon>Helotiales</taxon>
        <taxon>Lachnaceae</taxon>
        <taxon>Lachnellula</taxon>
    </lineage>
</organism>
<comment type="similarity">
    <text evidence="2">Belongs to the major facilitator superfamily.</text>
</comment>
<dbReference type="InterPro" id="IPR051788">
    <property type="entry name" value="MFS_Transporter"/>
</dbReference>
<feature type="domain" description="Major facilitator superfamily (MFS) profile" evidence="8">
    <location>
        <begin position="74"/>
        <end position="477"/>
    </location>
</feature>
<reference evidence="9 10" key="1">
    <citation type="submission" date="2018-05" db="EMBL/GenBank/DDBJ databases">
        <title>Whole genome sequencing for identification of molecular markers to develop diagnostic detection tools for the regulated plant pathogen Lachnellula willkommii.</title>
        <authorList>
            <person name="Giroux E."/>
            <person name="Bilodeau G."/>
        </authorList>
    </citation>
    <scope>NUCLEOTIDE SEQUENCE [LARGE SCALE GENOMIC DNA]</scope>
    <source>
        <strain evidence="9 10">CBS 625.97</strain>
    </source>
</reference>
<dbReference type="Gene3D" id="1.20.1250.20">
    <property type="entry name" value="MFS general substrate transporter like domains"/>
    <property type="match status" value="2"/>
</dbReference>
<dbReference type="PANTHER" id="PTHR23514">
    <property type="entry name" value="BYPASS OF STOP CODON PROTEIN 6"/>
    <property type="match status" value="1"/>
</dbReference>
<dbReference type="SUPFAM" id="SSF103473">
    <property type="entry name" value="MFS general substrate transporter"/>
    <property type="match status" value="1"/>
</dbReference>
<feature type="transmembrane region" description="Helical" evidence="7">
    <location>
        <begin position="450"/>
        <end position="468"/>
    </location>
</feature>
<evidence type="ECO:0000256" key="1">
    <source>
        <dbReference type="ARBA" id="ARBA00004127"/>
    </source>
</evidence>
<protein>
    <submittedName>
        <fullName evidence="9">Bypass of stop codon protein 6</fullName>
    </submittedName>
</protein>
<evidence type="ECO:0000256" key="7">
    <source>
        <dbReference type="SAM" id="Phobius"/>
    </source>
</evidence>
<evidence type="ECO:0000313" key="10">
    <source>
        <dbReference type="Proteomes" id="UP000481288"/>
    </source>
</evidence>
<keyword evidence="5 7" id="KW-1133">Transmembrane helix</keyword>
<dbReference type="InterPro" id="IPR011701">
    <property type="entry name" value="MFS"/>
</dbReference>
<dbReference type="FunFam" id="1.20.1250.20:FF:000308">
    <property type="entry name" value="MFS efflux transporter"/>
    <property type="match status" value="1"/>
</dbReference>
<feature type="transmembrane region" description="Helical" evidence="7">
    <location>
        <begin position="163"/>
        <end position="185"/>
    </location>
</feature>
<feature type="transmembrane region" description="Helical" evidence="7">
    <location>
        <begin position="71"/>
        <end position="87"/>
    </location>
</feature>
<feature type="transmembrane region" description="Helical" evidence="7">
    <location>
        <begin position="107"/>
        <end position="127"/>
    </location>
</feature>
<dbReference type="GO" id="GO:0012505">
    <property type="term" value="C:endomembrane system"/>
    <property type="evidence" value="ECO:0007669"/>
    <property type="project" value="UniProtKB-SubCell"/>
</dbReference>
<evidence type="ECO:0000256" key="6">
    <source>
        <dbReference type="ARBA" id="ARBA00023136"/>
    </source>
</evidence>
<keyword evidence="10" id="KW-1185">Reference proteome</keyword>
<dbReference type="GO" id="GO:0022857">
    <property type="term" value="F:transmembrane transporter activity"/>
    <property type="evidence" value="ECO:0007669"/>
    <property type="project" value="InterPro"/>
</dbReference>
<feature type="transmembrane region" description="Helical" evidence="7">
    <location>
        <begin position="139"/>
        <end position="157"/>
    </location>
</feature>
<evidence type="ECO:0000256" key="3">
    <source>
        <dbReference type="ARBA" id="ARBA00022448"/>
    </source>
</evidence>
<dbReference type="OrthoDB" id="413079at2759"/>
<evidence type="ECO:0000313" key="9">
    <source>
        <dbReference type="EMBL" id="TVY57357.1"/>
    </source>
</evidence>
<feature type="transmembrane region" description="Helical" evidence="7">
    <location>
        <begin position="385"/>
        <end position="408"/>
    </location>
</feature>
<feature type="transmembrane region" description="Helical" evidence="7">
    <location>
        <begin position="420"/>
        <end position="444"/>
    </location>
</feature>
<keyword evidence="4 7" id="KW-0812">Transmembrane</keyword>
<feature type="transmembrane region" description="Helical" evidence="7">
    <location>
        <begin position="301"/>
        <end position="320"/>
    </location>
</feature>